<proteinExistence type="predicted"/>
<sequence length="280" mass="29589">MSELRYFADWPASTLTIRGADRTRIVHNLCTADVNKLSPGNACEAFVTNVKGHVVAHCVVCCGDDVLSLVVLAADVAELAKHFGKYIISEDATVEVASEKPLLLTGSLEGCESADGFACTLTGADAWIVLAGNIERAEQLGYQAATVEQFDALRTAAGWPLAGVDFGESTLPQELNRNELAISFTKGCYLGQETIARLDALGHVNKQIAVVRASPGVELSVGTTLHRDDNLVGSVTTAALVGECWQSLAMIRRGSFAPGTQLDSEAGKVEVIAAVRPSKS</sequence>
<dbReference type="InterPro" id="IPR045179">
    <property type="entry name" value="YgfZ/GcvT"/>
</dbReference>
<dbReference type="Gene3D" id="3.30.1360.120">
    <property type="entry name" value="Probable tRNA modification gtpase trme, domain 1"/>
    <property type="match status" value="2"/>
</dbReference>
<dbReference type="RefSeq" id="WP_145250871.1">
    <property type="nucleotide sequence ID" value="NZ_CP036278.1"/>
</dbReference>
<dbReference type="GO" id="GO:0016226">
    <property type="term" value="P:iron-sulfur cluster assembly"/>
    <property type="evidence" value="ECO:0007669"/>
    <property type="project" value="TreeGrafter"/>
</dbReference>
<dbReference type="PANTHER" id="PTHR22602:SF0">
    <property type="entry name" value="TRANSFERASE CAF17, MITOCHONDRIAL-RELATED"/>
    <property type="match status" value="1"/>
</dbReference>
<dbReference type="Proteomes" id="UP000315750">
    <property type="component" value="Chromosome"/>
</dbReference>
<keyword evidence="1" id="KW-0809">Transit peptide</keyword>
<gene>
    <name evidence="2" type="ORF">Pan181_48610</name>
</gene>
<dbReference type="InterPro" id="IPR027266">
    <property type="entry name" value="TrmE/GcvT-like"/>
</dbReference>
<dbReference type="OrthoDB" id="9796287at2"/>
<evidence type="ECO:0000313" key="3">
    <source>
        <dbReference type="Proteomes" id="UP000315750"/>
    </source>
</evidence>
<dbReference type="PANTHER" id="PTHR22602">
    <property type="entry name" value="TRANSFERASE CAF17, MITOCHONDRIAL-RELATED"/>
    <property type="match status" value="1"/>
</dbReference>
<organism evidence="2 3">
    <name type="scientific">Aeoliella mucimassa</name>
    <dbReference type="NCBI Taxonomy" id="2527972"/>
    <lineage>
        <taxon>Bacteria</taxon>
        <taxon>Pseudomonadati</taxon>
        <taxon>Planctomycetota</taxon>
        <taxon>Planctomycetia</taxon>
        <taxon>Pirellulales</taxon>
        <taxon>Lacipirellulaceae</taxon>
        <taxon>Aeoliella</taxon>
    </lineage>
</organism>
<protein>
    <submittedName>
        <fullName evidence="2">Putative global regulator</fullName>
    </submittedName>
</protein>
<name>A0A518AV85_9BACT</name>
<keyword evidence="3" id="KW-1185">Reference proteome</keyword>
<dbReference type="NCBIfam" id="TIGR03317">
    <property type="entry name" value="ygfZ_signature"/>
    <property type="match status" value="1"/>
</dbReference>
<dbReference type="EMBL" id="CP036278">
    <property type="protein sequence ID" value="QDU58622.1"/>
    <property type="molecule type" value="Genomic_DNA"/>
</dbReference>
<evidence type="ECO:0000313" key="2">
    <source>
        <dbReference type="EMBL" id="QDU58622.1"/>
    </source>
</evidence>
<accession>A0A518AV85</accession>
<dbReference type="PIRSF" id="PIRSF006487">
    <property type="entry name" value="GcvT"/>
    <property type="match status" value="1"/>
</dbReference>
<dbReference type="SUPFAM" id="SSF103025">
    <property type="entry name" value="Folate-binding domain"/>
    <property type="match status" value="1"/>
</dbReference>
<dbReference type="KEGG" id="amuc:Pan181_48610"/>
<reference evidence="2 3" key="1">
    <citation type="submission" date="2019-02" db="EMBL/GenBank/DDBJ databases">
        <title>Deep-cultivation of Planctomycetes and their phenomic and genomic characterization uncovers novel biology.</title>
        <authorList>
            <person name="Wiegand S."/>
            <person name="Jogler M."/>
            <person name="Boedeker C."/>
            <person name="Pinto D."/>
            <person name="Vollmers J."/>
            <person name="Rivas-Marin E."/>
            <person name="Kohn T."/>
            <person name="Peeters S.H."/>
            <person name="Heuer A."/>
            <person name="Rast P."/>
            <person name="Oberbeckmann S."/>
            <person name="Bunk B."/>
            <person name="Jeske O."/>
            <person name="Meyerdierks A."/>
            <person name="Storesund J.E."/>
            <person name="Kallscheuer N."/>
            <person name="Luecker S."/>
            <person name="Lage O.M."/>
            <person name="Pohl T."/>
            <person name="Merkel B.J."/>
            <person name="Hornburger P."/>
            <person name="Mueller R.-W."/>
            <person name="Bruemmer F."/>
            <person name="Labrenz M."/>
            <person name="Spormann A.M."/>
            <person name="Op den Camp H."/>
            <person name="Overmann J."/>
            <person name="Amann R."/>
            <person name="Jetten M.S.M."/>
            <person name="Mascher T."/>
            <person name="Medema M.H."/>
            <person name="Devos D.P."/>
            <person name="Kaster A.-K."/>
            <person name="Ovreas L."/>
            <person name="Rohde M."/>
            <person name="Galperin M.Y."/>
            <person name="Jogler C."/>
        </authorList>
    </citation>
    <scope>NUCLEOTIDE SEQUENCE [LARGE SCALE GENOMIC DNA]</scope>
    <source>
        <strain evidence="2 3">Pan181</strain>
    </source>
</reference>
<dbReference type="InterPro" id="IPR017703">
    <property type="entry name" value="YgfZ/GCV_T_CS"/>
</dbReference>
<evidence type="ECO:0000256" key="1">
    <source>
        <dbReference type="ARBA" id="ARBA00022946"/>
    </source>
</evidence>
<dbReference type="AlphaFoldDB" id="A0A518AV85"/>